<dbReference type="EMBL" id="JAERQJ010000003">
    <property type="protein sequence ID" value="MBL0683477.1"/>
    <property type="molecule type" value="Genomic_DNA"/>
</dbReference>
<proteinExistence type="predicted"/>
<feature type="signal peptide" evidence="1">
    <location>
        <begin position="1"/>
        <end position="21"/>
    </location>
</feature>
<accession>A0A936ZQC2</accession>
<dbReference type="Gene3D" id="3.10.620.30">
    <property type="match status" value="1"/>
</dbReference>
<dbReference type="Gene3D" id="2.60.40.3140">
    <property type="match status" value="1"/>
</dbReference>
<dbReference type="AlphaFoldDB" id="A0A936ZQC2"/>
<organism evidence="3 4">
    <name type="scientific">Aquimarina mytili</name>
    <dbReference type="NCBI Taxonomy" id="874423"/>
    <lineage>
        <taxon>Bacteria</taxon>
        <taxon>Pseudomonadati</taxon>
        <taxon>Bacteroidota</taxon>
        <taxon>Flavobacteriia</taxon>
        <taxon>Flavobacteriales</taxon>
        <taxon>Flavobacteriaceae</taxon>
        <taxon>Aquimarina</taxon>
    </lineage>
</organism>
<evidence type="ECO:0000259" key="2">
    <source>
        <dbReference type="Pfam" id="PF12969"/>
    </source>
</evidence>
<reference evidence="3" key="1">
    <citation type="submission" date="2021-01" db="EMBL/GenBank/DDBJ databases">
        <authorList>
            <person name="Zhong Y.L."/>
        </authorList>
    </citation>
    <scope>NUCLEOTIDE SEQUENCE</scope>
    <source>
        <strain evidence="3">KCTC 23302</strain>
    </source>
</reference>
<keyword evidence="4" id="KW-1185">Reference proteome</keyword>
<dbReference type="Gene3D" id="2.60.120.1130">
    <property type="match status" value="1"/>
</dbReference>
<dbReference type="InterPro" id="IPR024618">
    <property type="entry name" value="DUF3857"/>
</dbReference>
<feature type="domain" description="DUF3857" evidence="2">
    <location>
        <begin position="71"/>
        <end position="196"/>
    </location>
</feature>
<keyword evidence="1" id="KW-0732">Signal</keyword>
<gene>
    <name evidence="3" type="ORF">JJQ60_08115</name>
</gene>
<name>A0A936ZQC2_9FLAO</name>
<feature type="chain" id="PRO_5037738968" evidence="1">
    <location>
        <begin position="22"/>
        <end position="670"/>
    </location>
</feature>
<evidence type="ECO:0000256" key="1">
    <source>
        <dbReference type="SAM" id="SignalP"/>
    </source>
</evidence>
<comment type="caution">
    <text evidence="3">The sequence shown here is derived from an EMBL/GenBank/DDBJ whole genome shotgun (WGS) entry which is preliminary data.</text>
</comment>
<protein>
    <submittedName>
        <fullName evidence="3">DUF3857 domain-containing protein</fullName>
    </submittedName>
</protein>
<dbReference type="Proteomes" id="UP000651057">
    <property type="component" value="Unassembled WGS sequence"/>
</dbReference>
<evidence type="ECO:0000313" key="3">
    <source>
        <dbReference type="EMBL" id="MBL0683477.1"/>
    </source>
</evidence>
<sequence>MNNFNKLIVSLVLLVSVNNFAQEYKFGKVSKEELLETSYPTDSSANAAVLYENKKIYYDYNQSYGFRLITEVYKRVKFYNQKGFENASEEVFLYKSGGSKEEVSSLKGVTYSLIDNKIVQTKLKKEGVFEDEYSENRNQLKFTMPSLTEGSIVEFKYKIISPFIYNIDKIYLQQKIPIKKLEVKVAMPEYFNFKKNMTGYLPIDLKDSRGSGKIAFNTKSGAGRYGGVNTVSRNEIDYTININTITASNVPAFKVEPYCGNSDNYLSSIVYELQFERYPNRPIKHYSTTWEAVAKSIFNHPKFGGELKKNNYFKEEVDQIIGKTSDPTRRTALLYNFVKNKMTWNRKYGSITRDGVKKAYKEGVGNSAEINIMLISMLDYAGVDVKPVLVSSIRRTISLFPTLEGFDYVVARVKLDKNILYLDATDKYGEPNVLPDRVIHGSGRVIAENGTSQLVNFRPNKVSRIHHSISCQLSKEGTIKGKQSTNRSSYLAHNFRTKHGVKENEDQVKRIQKTYELENIGSYELNGVKDIGKAVSERFEFNIDDGIEVIDDEMFFSPLLFLRSGENIFKSDEREYPVDFGYGYSRSVMLNIKIPEGYEIVEAPKGSAFKLPENMGNFVYRSSVIGDSIQISVTETLSTPFVPANYYPVLKQFYDQIVQKEGEQVVLKKV</sequence>
<dbReference type="Pfam" id="PF12969">
    <property type="entry name" value="DUF3857"/>
    <property type="match status" value="1"/>
</dbReference>
<dbReference type="RefSeq" id="WP_201918514.1">
    <property type="nucleotide sequence ID" value="NZ_BAABAX010000005.1"/>
</dbReference>
<evidence type="ECO:0000313" key="4">
    <source>
        <dbReference type="Proteomes" id="UP000651057"/>
    </source>
</evidence>